<feature type="transmembrane region" description="Helical" evidence="1">
    <location>
        <begin position="181"/>
        <end position="204"/>
    </location>
</feature>
<comment type="caution">
    <text evidence="2">The sequence shown here is derived from an EMBL/GenBank/DDBJ whole genome shotgun (WGS) entry which is preliminary data.</text>
</comment>
<evidence type="ECO:0000313" key="2">
    <source>
        <dbReference type="EMBL" id="RCG22982.1"/>
    </source>
</evidence>
<sequence length="254" mass="28109">MSDWLVLVLGLLAACLVVAAVVLSRRRRPSGDQDPTETPDVIEYMTMMIGVVYAIVLGLAIAGVWEERNAAEATVTQEAQALHEVHERVSTYPTAERERVREDVESYVRYAVKTEWSHMVEHGELTDRGDRMLGRLRADVTDYEPKTMQQAQSYQAVVDQVAEADTARNARADSAEPTMPGVVWIGLYAGAIVSVGMLFALQIQRSGRELVLAGIFSALIAFLLFLVWHFDAPFARGLEEPTQAFTSLFPHATG</sequence>
<feature type="transmembrane region" description="Helical" evidence="1">
    <location>
        <begin position="210"/>
        <end position="228"/>
    </location>
</feature>
<feature type="transmembrane region" description="Helical" evidence="1">
    <location>
        <begin position="44"/>
        <end position="65"/>
    </location>
</feature>
<evidence type="ECO:0000313" key="3">
    <source>
        <dbReference type="Proteomes" id="UP000252914"/>
    </source>
</evidence>
<keyword evidence="1" id="KW-0472">Membrane</keyword>
<name>A0A367EZC7_9ACTN</name>
<accession>A0A367EZC7</accession>
<dbReference type="AlphaFoldDB" id="A0A367EZC7"/>
<dbReference type="RefSeq" id="WP_114022395.1">
    <property type="nucleotide sequence ID" value="NZ_JBEYTF010000032.1"/>
</dbReference>
<dbReference type="EMBL" id="QOIN01000043">
    <property type="protein sequence ID" value="RCG22982.1"/>
    <property type="molecule type" value="Genomic_DNA"/>
</dbReference>
<keyword evidence="3" id="KW-1185">Reference proteome</keyword>
<dbReference type="Proteomes" id="UP000252914">
    <property type="component" value="Unassembled WGS sequence"/>
</dbReference>
<dbReference type="Pfam" id="PF14023">
    <property type="entry name" value="Bestrophin-like"/>
    <property type="match status" value="1"/>
</dbReference>
<organism evidence="2 3">
    <name type="scientific">Streptomyces diacarni</name>
    <dbReference type="NCBI Taxonomy" id="2800381"/>
    <lineage>
        <taxon>Bacteria</taxon>
        <taxon>Bacillati</taxon>
        <taxon>Actinomycetota</taxon>
        <taxon>Actinomycetes</taxon>
        <taxon>Kitasatosporales</taxon>
        <taxon>Streptomycetaceae</taxon>
        <taxon>Streptomyces</taxon>
    </lineage>
</organism>
<protein>
    <submittedName>
        <fullName evidence="2">DUF4239 domain-containing protein</fullName>
    </submittedName>
</protein>
<keyword evidence="1" id="KW-1133">Transmembrane helix</keyword>
<gene>
    <name evidence="2" type="ORF">DTL70_14860</name>
</gene>
<evidence type="ECO:0000256" key="1">
    <source>
        <dbReference type="SAM" id="Phobius"/>
    </source>
</evidence>
<keyword evidence="1" id="KW-0812">Transmembrane</keyword>
<proteinExistence type="predicted"/>
<reference evidence="2 3" key="1">
    <citation type="submission" date="2018-06" db="EMBL/GenBank/DDBJ databases">
        <title>Streptomyces reniochalinae sp. nov. and Streptomyces diacarnus sp. nov. from marine sponges.</title>
        <authorList>
            <person name="Li L."/>
        </authorList>
    </citation>
    <scope>NUCLEOTIDE SEQUENCE [LARGE SCALE GENOMIC DNA]</scope>
    <source>
        <strain evidence="2 3">LHW51701</strain>
    </source>
</reference>
<dbReference type="InterPro" id="IPR025333">
    <property type="entry name" value="DUF4239"/>
</dbReference>